<protein>
    <submittedName>
        <fullName evidence="1">Putative secreted protein</fullName>
    </submittedName>
</protein>
<reference evidence="1" key="1">
    <citation type="submission" date="2018-01" db="EMBL/GenBank/DDBJ databases">
        <title>An insight into the sialome of Amazonian anophelines.</title>
        <authorList>
            <person name="Ribeiro J.M."/>
            <person name="Scarpassa V."/>
            <person name="Calvo E."/>
        </authorList>
    </citation>
    <scope>NUCLEOTIDE SEQUENCE</scope>
</reference>
<dbReference type="AlphaFoldDB" id="A0A2M4DCX8"/>
<proteinExistence type="predicted"/>
<dbReference type="EMBL" id="GGFL01011191">
    <property type="protein sequence ID" value="MBW75369.1"/>
    <property type="molecule type" value="Transcribed_RNA"/>
</dbReference>
<name>A0A2M4DCX8_ANODA</name>
<sequence>MPFTLFRLFRWPILSISLPSTLLSLALFAAMSDVLTVTVDLISCCESFILSKNTLKNDWLRSLLRNLLYMPFWMIGLPPSRSAIPSSIASTKIDGELMDLITSSITRSLAPSLSRWFWTSCSVRPARIRYFAPGPCETLAIGDDAVPPVPPTMAG</sequence>
<evidence type="ECO:0000313" key="1">
    <source>
        <dbReference type="EMBL" id="MBW75369.1"/>
    </source>
</evidence>
<accession>A0A2M4DCX8</accession>
<organism evidence="1">
    <name type="scientific">Anopheles darlingi</name>
    <name type="common">Mosquito</name>
    <dbReference type="NCBI Taxonomy" id="43151"/>
    <lineage>
        <taxon>Eukaryota</taxon>
        <taxon>Metazoa</taxon>
        <taxon>Ecdysozoa</taxon>
        <taxon>Arthropoda</taxon>
        <taxon>Hexapoda</taxon>
        <taxon>Insecta</taxon>
        <taxon>Pterygota</taxon>
        <taxon>Neoptera</taxon>
        <taxon>Endopterygota</taxon>
        <taxon>Diptera</taxon>
        <taxon>Nematocera</taxon>
        <taxon>Culicoidea</taxon>
        <taxon>Culicidae</taxon>
        <taxon>Anophelinae</taxon>
        <taxon>Anopheles</taxon>
    </lineage>
</organism>